<dbReference type="EMBL" id="CAUEEQ010035038">
    <property type="protein sequence ID" value="CAJ0952482.1"/>
    <property type="molecule type" value="Genomic_DNA"/>
</dbReference>
<dbReference type="Pfam" id="PF00106">
    <property type="entry name" value="adh_short"/>
    <property type="match status" value="1"/>
</dbReference>
<evidence type="ECO:0000313" key="1">
    <source>
        <dbReference type="EMBL" id="CAJ0952482.1"/>
    </source>
</evidence>
<organism evidence="1 2">
    <name type="scientific">Ranitomeya imitator</name>
    <name type="common">mimic poison frog</name>
    <dbReference type="NCBI Taxonomy" id="111125"/>
    <lineage>
        <taxon>Eukaryota</taxon>
        <taxon>Metazoa</taxon>
        <taxon>Chordata</taxon>
        <taxon>Craniata</taxon>
        <taxon>Vertebrata</taxon>
        <taxon>Euteleostomi</taxon>
        <taxon>Amphibia</taxon>
        <taxon>Batrachia</taxon>
        <taxon>Anura</taxon>
        <taxon>Neobatrachia</taxon>
        <taxon>Hyloidea</taxon>
        <taxon>Dendrobatidae</taxon>
        <taxon>Dendrobatinae</taxon>
        <taxon>Ranitomeya</taxon>
    </lineage>
</organism>
<proteinExistence type="predicted"/>
<comment type="caution">
    <text evidence="1">The sequence shown here is derived from an EMBL/GenBank/DDBJ whole genome shotgun (WGS) entry which is preliminary data.</text>
</comment>
<dbReference type="InterPro" id="IPR036291">
    <property type="entry name" value="NAD(P)-bd_dom_sf"/>
</dbReference>
<protein>
    <submittedName>
        <fullName evidence="1">Uncharacterized protein</fullName>
    </submittedName>
</protein>
<dbReference type="Proteomes" id="UP001176940">
    <property type="component" value="Unassembled WGS sequence"/>
</dbReference>
<reference evidence="1" key="1">
    <citation type="submission" date="2023-07" db="EMBL/GenBank/DDBJ databases">
        <authorList>
            <person name="Stuckert A."/>
        </authorList>
    </citation>
    <scope>NUCLEOTIDE SEQUENCE</scope>
</reference>
<accession>A0ABN9LW97</accession>
<gene>
    <name evidence="1" type="ORF">RIMI_LOCUS13896067</name>
</gene>
<sequence length="76" mass="8364">MNETLVPCTQRCTRCHHSHSPLYLQMSNVCAVFGGSRGIGKAVAKLLVQRDYKVVVISRNLDVAKATTEEIGGQYL</sequence>
<dbReference type="InterPro" id="IPR002347">
    <property type="entry name" value="SDR_fam"/>
</dbReference>
<dbReference type="Gene3D" id="3.40.50.720">
    <property type="entry name" value="NAD(P)-binding Rossmann-like Domain"/>
    <property type="match status" value="1"/>
</dbReference>
<dbReference type="SUPFAM" id="SSF51735">
    <property type="entry name" value="NAD(P)-binding Rossmann-fold domains"/>
    <property type="match status" value="1"/>
</dbReference>
<keyword evidence="2" id="KW-1185">Reference proteome</keyword>
<name>A0ABN9LW97_9NEOB</name>
<evidence type="ECO:0000313" key="2">
    <source>
        <dbReference type="Proteomes" id="UP001176940"/>
    </source>
</evidence>